<reference evidence="3 4" key="1">
    <citation type="submission" date="2018-05" db="EMBL/GenBank/DDBJ databases">
        <title>Kurthia sibirica genome sequence.</title>
        <authorList>
            <person name="Maclea K.S."/>
            <person name="Goen A.E."/>
        </authorList>
    </citation>
    <scope>NUCLEOTIDE SEQUENCE [LARGE SCALE GENOMIC DNA]</scope>
    <source>
        <strain evidence="3 4">ATCC 49154</strain>
    </source>
</reference>
<feature type="domain" description="Rhodanese" evidence="2">
    <location>
        <begin position="97"/>
        <end position="182"/>
    </location>
</feature>
<dbReference type="PANTHER" id="PTHR33279">
    <property type="entry name" value="SULFUR CARRIER PROTEIN YEDF-RELATED"/>
    <property type="match status" value="1"/>
</dbReference>
<dbReference type="PROSITE" id="PS50206">
    <property type="entry name" value="RHODANESE_3"/>
    <property type="match status" value="1"/>
</dbReference>
<dbReference type="Gene3D" id="3.30.110.40">
    <property type="entry name" value="TusA-like domain"/>
    <property type="match status" value="1"/>
</dbReference>
<evidence type="ECO:0000313" key="4">
    <source>
        <dbReference type="Proteomes" id="UP000245938"/>
    </source>
</evidence>
<dbReference type="PROSITE" id="PS01148">
    <property type="entry name" value="UPF0033"/>
    <property type="match status" value="1"/>
</dbReference>
<protein>
    <recommendedName>
        <fullName evidence="2">Rhodanese domain-containing protein</fullName>
    </recommendedName>
</protein>
<dbReference type="Pfam" id="PF00581">
    <property type="entry name" value="Rhodanese"/>
    <property type="match status" value="1"/>
</dbReference>
<evidence type="ECO:0000259" key="2">
    <source>
        <dbReference type="PROSITE" id="PS50206"/>
    </source>
</evidence>
<comment type="similarity">
    <text evidence="1">Belongs to the sulfur carrier protein TusA family.</text>
</comment>
<dbReference type="Proteomes" id="UP000245938">
    <property type="component" value="Unassembled WGS sequence"/>
</dbReference>
<dbReference type="SMART" id="SM00450">
    <property type="entry name" value="RHOD"/>
    <property type="match status" value="1"/>
</dbReference>
<dbReference type="SUPFAM" id="SSF52821">
    <property type="entry name" value="Rhodanese/Cell cycle control phosphatase"/>
    <property type="match status" value="1"/>
</dbReference>
<dbReference type="AlphaFoldDB" id="A0A2U3AND1"/>
<sequence length="184" mass="20306">MAVDEKLDVSGLACPMPIIKTKKAIAAMKIGETLEIIATDAGSKADLPAWAQSTGHHYVGLIEEGAVLKHYMRKCDVTMTNEMHFKSTITNEELLKISPKPNIIDVRESIEYDFGHIKGAVSMPLGELALKLASFDQEQTYYLICRSGTRSDLACKLMVDHGFKHIVNVLPGMQSITTDLEKNI</sequence>
<organism evidence="3 4">
    <name type="scientific">Kurthia sibirica</name>
    <dbReference type="NCBI Taxonomy" id="202750"/>
    <lineage>
        <taxon>Bacteria</taxon>
        <taxon>Bacillati</taxon>
        <taxon>Bacillota</taxon>
        <taxon>Bacilli</taxon>
        <taxon>Bacillales</taxon>
        <taxon>Caryophanaceae</taxon>
        <taxon>Kurthia</taxon>
    </lineage>
</organism>
<dbReference type="Pfam" id="PF01206">
    <property type="entry name" value="TusA"/>
    <property type="match status" value="1"/>
</dbReference>
<dbReference type="InterPro" id="IPR001455">
    <property type="entry name" value="TusA-like"/>
</dbReference>
<evidence type="ECO:0000256" key="1">
    <source>
        <dbReference type="ARBA" id="ARBA00008984"/>
    </source>
</evidence>
<dbReference type="CDD" id="cd00158">
    <property type="entry name" value="RHOD"/>
    <property type="match status" value="1"/>
</dbReference>
<comment type="caution">
    <text evidence="3">The sequence shown here is derived from an EMBL/GenBank/DDBJ whole genome shotgun (WGS) entry which is preliminary data.</text>
</comment>
<dbReference type="Gene3D" id="3.40.250.10">
    <property type="entry name" value="Rhodanese-like domain"/>
    <property type="match status" value="1"/>
</dbReference>
<dbReference type="EMBL" id="QFVR01000005">
    <property type="protein sequence ID" value="PWI25999.1"/>
    <property type="molecule type" value="Genomic_DNA"/>
</dbReference>
<dbReference type="InterPro" id="IPR001763">
    <property type="entry name" value="Rhodanese-like_dom"/>
</dbReference>
<dbReference type="InterPro" id="IPR036868">
    <property type="entry name" value="TusA-like_sf"/>
</dbReference>
<dbReference type="InterPro" id="IPR036873">
    <property type="entry name" value="Rhodanese-like_dom_sf"/>
</dbReference>
<dbReference type="OrthoDB" id="9796234at2"/>
<name>A0A2U3AND1_9BACL</name>
<dbReference type="RefSeq" id="WP_109305420.1">
    <property type="nucleotide sequence ID" value="NZ_BJUF01000057.1"/>
</dbReference>
<dbReference type="PANTHER" id="PTHR33279:SF6">
    <property type="entry name" value="SULFUR CARRIER PROTEIN YEDF-RELATED"/>
    <property type="match status" value="1"/>
</dbReference>
<dbReference type="SUPFAM" id="SSF64307">
    <property type="entry name" value="SirA-like"/>
    <property type="match status" value="1"/>
</dbReference>
<proteinExistence type="inferred from homology"/>
<evidence type="ECO:0000313" key="3">
    <source>
        <dbReference type="EMBL" id="PWI25999.1"/>
    </source>
</evidence>
<keyword evidence="4" id="KW-1185">Reference proteome</keyword>
<gene>
    <name evidence="3" type="ORF">DEX24_05565</name>
</gene>
<dbReference type="CDD" id="cd00291">
    <property type="entry name" value="SirA_YedF_YeeD"/>
    <property type="match status" value="1"/>
</dbReference>
<accession>A0A2U3AND1</accession>